<dbReference type="EMBL" id="KQ978344">
    <property type="protein sequence ID" value="KYM94906.1"/>
    <property type="molecule type" value="Genomic_DNA"/>
</dbReference>
<sequence>MFDAISGDAIRLKSQTVEAIPSVLPAKWLVTRVPMSAHKAVCTVSPVRGCKEGGQDEERERDGGREKETKKRKETNVARKERRTLRRVKYVPEAFVVPPHRRNNLSASVSRPRERLCMIYSRIRRNTGGARERERERGGGRGRARDAGEQVERRGVRNPVELRRPGTEGI</sequence>
<accession>A0A195C403</accession>
<evidence type="ECO:0000313" key="2">
    <source>
        <dbReference type="EMBL" id="KYM94906.1"/>
    </source>
</evidence>
<reference evidence="2 3" key="1">
    <citation type="submission" date="2016-03" db="EMBL/GenBank/DDBJ databases">
        <title>Cyphomyrmex costatus WGS genome.</title>
        <authorList>
            <person name="Nygaard S."/>
            <person name="Hu H."/>
            <person name="Boomsma J."/>
            <person name="Zhang G."/>
        </authorList>
    </citation>
    <scope>NUCLEOTIDE SEQUENCE [LARGE SCALE GENOMIC DNA]</scope>
    <source>
        <strain evidence="2">MS0001</strain>
        <tissue evidence="2">Whole body</tissue>
    </source>
</reference>
<organism evidence="2 3">
    <name type="scientific">Cyphomyrmex costatus</name>
    <dbReference type="NCBI Taxonomy" id="456900"/>
    <lineage>
        <taxon>Eukaryota</taxon>
        <taxon>Metazoa</taxon>
        <taxon>Ecdysozoa</taxon>
        <taxon>Arthropoda</taxon>
        <taxon>Hexapoda</taxon>
        <taxon>Insecta</taxon>
        <taxon>Pterygota</taxon>
        <taxon>Neoptera</taxon>
        <taxon>Endopterygota</taxon>
        <taxon>Hymenoptera</taxon>
        <taxon>Apocrita</taxon>
        <taxon>Aculeata</taxon>
        <taxon>Formicoidea</taxon>
        <taxon>Formicidae</taxon>
        <taxon>Myrmicinae</taxon>
        <taxon>Cyphomyrmex</taxon>
    </lineage>
</organism>
<feature type="region of interest" description="Disordered" evidence="1">
    <location>
        <begin position="47"/>
        <end position="83"/>
    </location>
</feature>
<protein>
    <submittedName>
        <fullName evidence="2">Uncharacterized protein</fullName>
    </submittedName>
</protein>
<dbReference type="AlphaFoldDB" id="A0A195C403"/>
<feature type="compositionally biased region" description="Basic and acidic residues" evidence="1">
    <location>
        <begin position="130"/>
        <end position="170"/>
    </location>
</feature>
<proteinExistence type="predicted"/>
<dbReference type="Proteomes" id="UP000078542">
    <property type="component" value="Unassembled WGS sequence"/>
</dbReference>
<name>A0A195C403_9HYME</name>
<keyword evidence="3" id="KW-1185">Reference proteome</keyword>
<gene>
    <name evidence="2" type="ORF">ALC62_14501</name>
</gene>
<feature type="compositionally biased region" description="Basic and acidic residues" evidence="1">
    <location>
        <begin position="49"/>
        <end position="79"/>
    </location>
</feature>
<evidence type="ECO:0000256" key="1">
    <source>
        <dbReference type="SAM" id="MobiDB-lite"/>
    </source>
</evidence>
<evidence type="ECO:0000313" key="3">
    <source>
        <dbReference type="Proteomes" id="UP000078542"/>
    </source>
</evidence>
<feature type="region of interest" description="Disordered" evidence="1">
    <location>
        <begin position="126"/>
        <end position="170"/>
    </location>
</feature>